<dbReference type="SUPFAM" id="SSF48264">
    <property type="entry name" value="Cytochrome P450"/>
    <property type="match status" value="1"/>
</dbReference>
<dbReference type="InterPro" id="IPR002401">
    <property type="entry name" value="Cyt_P450_E_grp-I"/>
</dbReference>
<accession>A0AAQ3RA67</accession>
<dbReference type="InterPro" id="IPR001128">
    <property type="entry name" value="Cyt_P450"/>
</dbReference>
<evidence type="ECO:0000256" key="7">
    <source>
        <dbReference type="ARBA" id="ARBA00023033"/>
    </source>
</evidence>
<evidence type="ECO:0000256" key="4">
    <source>
        <dbReference type="ARBA" id="ARBA00022723"/>
    </source>
</evidence>
<dbReference type="PRINTS" id="PR00463">
    <property type="entry name" value="EP450I"/>
</dbReference>
<comment type="similarity">
    <text evidence="9">Belongs to the cytochrome P450 family.</text>
</comment>
<organism evidence="11 12">
    <name type="scientific">Acrodontium crateriforme</name>
    <dbReference type="NCBI Taxonomy" id="150365"/>
    <lineage>
        <taxon>Eukaryota</taxon>
        <taxon>Fungi</taxon>
        <taxon>Dikarya</taxon>
        <taxon>Ascomycota</taxon>
        <taxon>Pezizomycotina</taxon>
        <taxon>Dothideomycetes</taxon>
        <taxon>Dothideomycetidae</taxon>
        <taxon>Mycosphaerellales</taxon>
        <taxon>Teratosphaeriaceae</taxon>
        <taxon>Acrodontium</taxon>
    </lineage>
</organism>
<keyword evidence="12" id="KW-1185">Reference proteome</keyword>
<keyword evidence="10" id="KW-0812">Transmembrane</keyword>
<gene>
    <name evidence="11" type="ORF">R9X50_00442400</name>
</gene>
<dbReference type="Pfam" id="PF00067">
    <property type="entry name" value="p450"/>
    <property type="match status" value="1"/>
</dbReference>
<dbReference type="Proteomes" id="UP001303373">
    <property type="component" value="Chromosome 6"/>
</dbReference>
<evidence type="ECO:0000256" key="8">
    <source>
        <dbReference type="PIRSR" id="PIRSR602401-1"/>
    </source>
</evidence>
<keyword evidence="4 8" id="KW-0479">Metal-binding</keyword>
<dbReference type="PANTHER" id="PTHR24305:SF107">
    <property type="entry name" value="P450, PUTATIVE (EUROFUNG)-RELATED"/>
    <property type="match status" value="1"/>
</dbReference>
<evidence type="ECO:0000256" key="9">
    <source>
        <dbReference type="RuleBase" id="RU000461"/>
    </source>
</evidence>
<keyword evidence="10" id="KW-0472">Membrane</keyword>
<evidence type="ECO:0000313" key="12">
    <source>
        <dbReference type="Proteomes" id="UP001303373"/>
    </source>
</evidence>
<evidence type="ECO:0000256" key="10">
    <source>
        <dbReference type="SAM" id="Phobius"/>
    </source>
</evidence>
<proteinExistence type="inferred from homology"/>
<dbReference type="GO" id="GO:0005506">
    <property type="term" value="F:iron ion binding"/>
    <property type="evidence" value="ECO:0007669"/>
    <property type="project" value="InterPro"/>
</dbReference>
<dbReference type="GO" id="GO:0020037">
    <property type="term" value="F:heme binding"/>
    <property type="evidence" value="ECO:0007669"/>
    <property type="project" value="InterPro"/>
</dbReference>
<keyword evidence="5 9" id="KW-0560">Oxidoreductase</keyword>
<dbReference type="InterPro" id="IPR036396">
    <property type="entry name" value="Cyt_P450_sf"/>
</dbReference>
<comment type="cofactor">
    <cofactor evidence="1 8">
        <name>heme</name>
        <dbReference type="ChEBI" id="CHEBI:30413"/>
    </cofactor>
</comment>
<evidence type="ECO:0000256" key="2">
    <source>
        <dbReference type="ARBA" id="ARBA00005179"/>
    </source>
</evidence>
<dbReference type="CDD" id="cd11051">
    <property type="entry name" value="CYP59-like"/>
    <property type="match status" value="1"/>
</dbReference>
<dbReference type="PRINTS" id="PR00385">
    <property type="entry name" value="P450"/>
</dbReference>
<dbReference type="GO" id="GO:0016705">
    <property type="term" value="F:oxidoreductase activity, acting on paired donors, with incorporation or reduction of molecular oxygen"/>
    <property type="evidence" value="ECO:0007669"/>
    <property type="project" value="InterPro"/>
</dbReference>
<feature type="binding site" description="axial binding residue" evidence="8">
    <location>
        <position position="492"/>
    </location>
    <ligand>
        <name>heme</name>
        <dbReference type="ChEBI" id="CHEBI:30413"/>
    </ligand>
    <ligandPart>
        <name>Fe</name>
        <dbReference type="ChEBI" id="CHEBI:18248"/>
    </ligandPart>
</feature>
<evidence type="ECO:0000256" key="5">
    <source>
        <dbReference type="ARBA" id="ARBA00023002"/>
    </source>
</evidence>
<dbReference type="PROSITE" id="PS00086">
    <property type="entry name" value="CYTOCHROME_P450"/>
    <property type="match status" value="1"/>
</dbReference>
<dbReference type="AlphaFoldDB" id="A0AAQ3RA67"/>
<dbReference type="InterPro" id="IPR050121">
    <property type="entry name" value="Cytochrome_P450_monoxygenase"/>
</dbReference>
<comment type="pathway">
    <text evidence="2">Secondary metabolite biosynthesis.</text>
</comment>
<feature type="transmembrane region" description="Helical" evidence="10">
    <location>
        <begin position="24"/>
        <end position="45"/>
    </location>
</feature>
<reference evidence="11 12" key="1">
    <citation type="submission" date="2023-11" db="EMBL/GenBank/DDBJ databases">
        <title>An acidophilic fungus is an integral part of prey digestion in a carnivorous sundew plant.</title>
        <authorList>
            <person name="Tsai I.J."/>
        </authorList>
    </citation>
    <scope>NUCLEOTIDE SEQUENCE [LARGE SCALE GENOMIC DNA]</scope>
    <source>
        <strain evidence="11">169a</strain>
    </source>
</reference>
<keyword evidence="6 8" id="KW-0408">Iron</keyword>
<keyword evidence="7 9" id="KW-0503">Monooxygenase</keyword>
<dbReference type="PANTHER" id="PTHR24305">
    <property type="entry name" value="CYTOCHROME P450"/>
    <property type="match status" value="1"/>
</dbReference>
<evidence type="ECO:0000256" key="1">
    <source>
        <dbReference type="ARBA" id="ARBA00001971"/>
    </source>
</evidence>
<name>A0AAQ3RA67_9PEZI</name>
<sequence length="569" mass="63766">MNRTQPRPEGVDITMPDAISSSSIRWAIGAVILTLVVRFVAQVYWHRRLMHGRPGPAHSWIWGSLPVMGKVMAKMPRRVAPQALPLMVKDEYNLGDYFFLDPFPMGDPIMVVLNTDMMHDVTVKRSLPKHPEVDKFMKHLGGPGNLVSSEGAEWKKWRAAFNPGFSLAHLTTLVPVIVDECSTFCDLMTINAKNNTLFRMEQATTRLTIDIIGKVVLDTSFGSQHGPNELVDSFAKQVRWQRIGAAFAPWELVDFRRPFAQAYYTWKMDRYIGKELDKRFESRRTRGKSKAVVDLALEAYMKEVKGHSGDDLDNITTLDPEFKKAAIANMKTFIFAGHDTTSGTICYAYYYLSRDPAALAKIRDELDTVFGTCSPSESAANVAAQLKADPKLLNKLTYTLAVTRETLRLQPPASTVRMGQKDVSIRDPATGEQIPTEHMMIWPVDVGMHRSTKYWDEPHTFQPARFLAETDTTANFASNPAWIAFSKGTRNCIGQELAMLETKVILAMTLRAWRFDAAYADLALLKGDGSGYPSDVDGVQLLFGEEAYQIQLGTAKPREGMPCRLALRG</sequence>
<keyword evidence="10" id="KW-1133">Transmembrane helix</keyword>
<protein>
    <submittedName>
        <fullName evidence="11">Cytochrome P450</fullName>
    </submittedName>
</protein>
<evidence type="ECO:0000256" key="3">
    <source>
        <dbReference type="ARBA" id="ARBA00022617"/>
    </source>
</evidence>
<evidence type="ECO:0000256" key="6">
    <source>
        <dbReference type="ARBA" id="ARBA00023004"/>
    </source>
</evidence>
<evidence type="ECO:0000313" key="11">
    <source>
        <dbReference type="EMBL" id="WPH01576.1"/>
    </source>
</evidence>
<keyword evidence="3 8" id="KW-0349">Heme</keyword>
<dbReference type="Gene3D" id="1.10.630.10">
    <property type="entry name" value="Cytochrome P450"/>
    <property type="match status" value="1"/>
</dbReference>
<dbReference type="GO" id="GO:0004497">
    <property type="term" value="F:monooxygenase activity"/>
    <property type="evidence" value="ECO:0007669"/>
    <property type="project" value="UniProtKB-KW"/>
</dbReference>
<dbReference type="InterPro" id="IPR017972">
    <property type="entry name" value="Cyt_P450_CS"/>
</dbReference>
<dbReference type="EMBL" id="CP138585">
    <property type="protein sequence ID" value="WPH01576.1"/>
    <property type="molecule type" value="Genomic_DNA"/>
</dbReference>